<dbReference type="Proteomes" id="UP000276215">
    <property type="component" value="Unassembled WGS sequence"/>
</dbReference>
<organism evidence="2 3">
    <name type="scientific">Choiromyces venosus 120613-1</name>
    <dbReference type="NCBI Taxonomy" id="1336337"/>
    <lineage>
        <taxon>Eukaryota</taxon>
        <taxon>Fungi</taxon>
        <taxon>Dikarya</taxon>
        <taxon>Ascomycota</taxon>
        <taxon>Pezizomycotina</taxon>
        <taxon>Pezizomycetes</taxon>
        <taxon>Pezizales</taxon>
        <taxon>Tuberaceae</taxon>
        <taxon>Choiromyces</taxon>
    </lineage>
</organism>
<accession>A0A3N4JVB5</accession>
<keyword evidence="3" id="KW-1185">Reference proteome</keyword>
<gene>
    <name evidence="2" type="ORF">L873DRAFT_1804532</name>
</gene>
<evidence type="ECO:0000313" key="2">
    <source>
        <dbReference type="EMBL" id="RPB00792.1"/>
    </source>
</evidence>
<protein>
    <submittedName>
        <fullName evidence="2">Uncharacterized protein</fullName>
    </submittedName>
</protein>
<evidence type="ECO:0000313" key="3">
    <source>
        <dbReference type="Proteomes" id="UP000276215"/>
    </source>
</evidence>
<sequence length="100" mass="11468">MARSSANPCLQYMPNTCNTKKNIDQSLPNTPTPLQKPIQIRHRKANPPLMHPSNQLPLQKRNPISRKGSLSPKNQPLQLLYLVQKVSQVRWSAEWLGYLE</sequence>
<proteinExistence type="predicted"/>
<reference evidence="2 3" key="1">
    <citation type="journal article" date="2018" name="Nat. Ecol. Evol.">
        <title>Pezizomycetes genomes reveal the molecular basis of ectomycorrhizal truffle lifestyle.</title>
        <authorList>
            <person name="Murat C."/>
            <person name="Payen T."/>
            <person name="Noel B."/>
            <person name="Kuo A."/>
            <person name="Morin E."/>
            <person name="Chen J."/>
            <person name="Kohler A."/>
            <person name="Krizsan K."/>
            <person name="Balestrini R."/>
            <person name="Da Silva C."/>
            <person name="Montanini B."/>
            <person name="Hainaut M."/>
            <person name="Levati E."/>
            <person name="Barry K.W."/>
            <person name="Belfiori B."/>
            <person name="Cichocki N."/>
            <person name="Clum A."/>
            <person name="Dockter R.B."/>
            <person name="Fauchery L."/>
            <person name="Guy J."/>
            <person name="Iotti M."/>
            <person name="Le Tacon F."/>
            <person name="Lindquist E.A."/>
            <person name="Lipzen A."/>
            <person name="Malagnac F."/>
            <person name="Mello A."/>
            <person name="Molinier V."/>
            <person name="Miyauchi S."/>
            <person name="Poulain J."/>
            <person name="Riccioni C."/>
            <person name="Rubini A."/>
            <person name="Sitrit Y."/>
            <person name="Splivallo R."/>
            <person name="Traeger S."/>
            <person name="Wang M."/>
            <person name="Zifcakova L."/>
            <person name="Wipf D."/>
            <person name="Zambonelli A."/>
            <person name="Paolocci F."/>
            <person name="Nowrousian M."/>
            <person name="Ottonello S."/>
            <person name="Baldrian P."/>
            <person name="Spatafora J.W."/>
            <person name="Henrissat B."/>
            <person name="Nagy L.G."/>
            <person name="Aury J.M."/>
            <person name="Wincker P."/>
            <person name="Grigoriev I.V."/>
            <person name="Bonfante P."/>
            <person name="Martin F.M."/>
        </authorList>
    </citation>
    <scope>NUCLEOTIDE SEQUENCE [LARGE SCALE GENOMIC DNA]</scope>
    <source>
        <strain evidence="2 3">120613-1</strain>
    </source>
</reference>
<evidence type="ECO:0000256" key="1">
    <source>
        <dbReference type="SAM" id="MobiDB-lite"/>
    </source>
</evidence>
<name>A0A3N4JVB5_9PEZI</name>
<feature type="region of interest" description="Disordered" evidence="1">
    <location>
        <begin position="45"/>
        <end position="71"/>
    </location>
</feature>
<dbReference type="AlphaFoldDB" id="A0A3N4JVB5"/>
<dbReference type="EMBL" id="ML120377">
    <property type="protein sequence ID" value="RPB00792.1"/>
    <property type="molecule type" value="Genomic_DNA"/>
</dbReference>